<gene>
    <name evidence="1" type="ORF">GCM10009777_14010</name>
</gene>
<name>A0ABN2S7W1_9MICO</name>
<evidence type="ECO:0000313" key="1">
    <source>
        <dbReference type="EMBL" id="GAA1981636.1"/>
    </source>
</evidence>
<accession>A0ABN2S7W1</accession>
<dbReference type="Proteomes" id="UP001500326">
    <property type="component" value="Unassembled WGS sequence"/>
</dbReference>
<reference evidence="1 2" key="1">
    <citation type="journal article" date="2019" name="Int. J. Syst. Evol. Microbiol.">
        <title>The Global Catalogue of Microorganisms (GCM) 10K type strain sequencing project: providing services to taxonomists for standard genome sequencing and annotation.</title>
        <authorList>
            <consortium name="The Broad Institute Genomics Platform"/>
            <consortium name="The Broad Institute Genome Sequencing Center for Infectious Disease"/>
            <person name="Wu L."/>
            <person name="Ma J."/>
        </authorList>
    </citation>
    <scope>NUCLEOTIDE SEQUENCE [LARGE SCALE GENOMIC DNA]</scope>
    <source>
        <strain evidence="1 2">JCM 14902</strain>
    </source>
</reference>
<comment type="caution">
    <text evidence="1">The sequence shown here is derived from an EMBL/GenBank/DDBJ whole genome shotgun (WGS) entry which is preliminary data.</text>
</comment>
<protein>
    <submittedName>
        <fullName evidence="1">Uncharacterized protein</fullName>
    </submittedName>
</protein>
<dbReference type="EMBL" id="BAAAOH010000001">
    <property type="protein sequence ID" value="GAA1981636.1"/>
    <property type="molecule type" value="Genomic_DNA"/>
</dbReference>
<keyword evidence="2" id="KW-1185">Reference proteome</keyword>
<organism evidence="1 2">
    <name type="scientific">Microbacterium pumilum</name>
    <dbReference type="NCBI Taxonomy" id="344165"/>
    <lineage>
        <taxon>Bacteria</taxon>
        <taxon>Bacillati</taxon>
        <taxon>Actinomycetota</taxon>
        <taxon>Actinomycetes</taxon>
        <taxon>Micrococcales</taxon>
        <taxon>Microbacteriaceae</taxon>
        <taxon>Microbacterium</taxon>
    </lineage>
</organism>
<sequence length="86" mass="9210">MKRIDVVYDGHVYSVGQRDLDELRDLIAEGHAAGGMWLLVNEGEGTRRDAYLWIAPGTSIALVPIPGDADSAPVDEGPLGTYPSTT</sequence>
<proteinExistence type="predicted"/>
<dbReference type="RefSeq" id="WP_344059857.1">
    <property type="nucleotide sequence ID" value="NZ_BAAAOH010000001.1"/>
</dbReference>
<evidence type="ECO:0000313" key="2">
    <source>
        <dbReference type="Proteomes" id="UP001500326"/>
    </source>
</evidence>